<sequence>MDMFLKGGNDATLSPGSFTWDIVLDRLWGDTNLAHILKLPAALMDEGISIIEYLNLVHPEDRANLAEKVHKSILNASSWCESHRLLCDGDLEPRWVTVYGHCYRVQDGLPTLCSGTIERIRISEPRPTVANGNHLAPHSHPDESF</sequence>
<protein>
    <submittedName>
        <fullName evidence="2">PAS fold-containing protein</fullName>
    </submittedName>
</protein>
<proteinExistence type="predicted"/>
<dbReference type="AlphaFoldDB" id="A0A1X7F1R3"/>
<evidence type="ECO:0000313" key="2">
    <source>
        <dbReference type="EMBL" id="SMF44336.1"/>
    </source>
</evidence>
<gene>
    <name evidence="2" type="ORF">SAMN02982989_2194</name>
</gene>
<dbReference type="Proteomes" id="UP000192903">
    <property type="component" value="Unassembled WGS sequence"/>
</dbReference>
<dbReference type="OrthoDB" id="7905807at2"/>
<dbReference type="STRING" id="464029.SAMN02982989_2194"/>
<organism evidence="2 3">
    <name type="scientific">Xaviernesmea oryzae</name>
    <dbReference type="NCBI Taxonomy" id="464029"/>
    <lineage>
        <taxon>Bacteria</taxon>
        <taxon>Pseudomonadati</taxon>
        <taxon>Pseudomonadota</taxon>
        <taxon>Alphaproteobacteria</taxon>
        <taxon>Hyphomicrobiales</taxon>
        <taxon>Rhizobiaceae</taxon>
        <taxon>Rhizobium/Agrobacterium group</taxon>
        <taxon>Xaviernesmea</taxon>
    </lineage>
</organism>
<feature type="domain" description="PAS fold-3" evidence="1">
    <location>
        <begin position="52"/>
        <end position="116"/>
    </location>
</feature>
<dbReference type="Gene3D" id="3.30.450.20">
    <property type="entry name" value="PAS domain"/>
    <property type="match status" value="1"/>
</dbReference>
<accession>A0A1X7F1R3</accession>
<reference evidence="3" key="1">
    <citation type="submission" date="2017-04" db="EMBL/GenBank/DDBJ databases">
        <authorList>
            <person name="Varghese N."/>
            <person name="Submissions S."/>
        </authorList>
    </citation>
    <scope>NUCLEOTIDE SEQUENCE [LARGE SCALE GENOMIC DNA]</scope>
    <source>
        <strain evidence="3">B4P</strain>
    </source>
</reference>
<evidence type="ECO:0000313" key="3">
    <source>
        <dbReference type="Proteomes" id="UP000192903"/>
    </source>
</evidence>
<evidence type="ECO:0000259" key="1">
    <source>
        <dbReference type="Pfam" id="PF08447"/>
    </source>
</evidence>
<dbReference type="RefSeq" id="WP_085422415.1">
    <property type="nucleotide sequence ID" value="NZ_FXAF01000006.1"/>
</dbReference>
<dbReference type="EMBL" id="FXAF01000006">
    <property type="protein sequence ID" value="SMF44336.1"/>
    <property type="molecule type" value="Genomic_DNA"/>
</dbReference>
<name>A0A1X7F1R3_9HYPH</name>
<dbReference type="InterPro" id="IPR013655">
    <property type="entry name" value="PAS_fold_3"/>
</dbReference>
<dbReference type="Pfam" id="PF08447">
    <property type="entry name" value="PAS_3"/>
    <property type="match status" value="1"/>
</dbReference>
<keyword evidence="3" id="KW-1185">Reference proteome</keyword>